<proteinExistence type="predicted"/>
<organism evidence="3 4">
    <name type="scientific">Caulobacter segnis</name>
    <dbReference type="NCBI Taxonomy" id="88688"/>
    <lineage>
        <taxon>Bacteria</taxon>
        <taxon>Pseudomonadati</taxon>
        <taxon>Pseudomonadota</taxon>
        <taxon>Alphaproteobacteria</taxon>
        <taxon>Caulobacterales</taxon>
        <taxon>Caulobacteraceae</taxon>
        <taxon>Caulobacter</taxon>
    </lineage>
</organism>
<gene>
    <name evidence="3" type="ORF">DI526_10145</name>
</gene>
<feature type="transmembrane region" description="Helical" evidence="2">
    <location>
        <begin position="12"/>
        <end position="32"/>
    </location>
</feature>
<sequence length="110" mass="11176">MSERRGGRFGSIFVGFVLGVLTTLVAIFFLNLGDDGGVEDVTEPRVSAAEQAADSAMRAPSNVETAPAVETASPTPPPDTAPAAAPPPPAQLDPQVAEDAAAAGMTSRTR</sequence>
<evidence type="ECO:0000256" key="2">
    <source>
        <dbReference type="SAM" id="Phobius"/>
    </source>
</evidence>
<keyword evidence="2" id="KW-0472">Membrane</keyword>
<feature type="region of interest" description="Disordered" evidence="1">
    <location>
        <begin position="36"/>
        <end position="110"/>
    </location>
</feature>
<evidence type="ECO:0000313" key="4">
    <source>
        <dbReference type="Proteomes" id="UP000249393"/>
    </source>
</evidence>
<keyword evidence="2" id="KW-0812">Transmembrane</keyword>
<dbReference type="RefSeq" id="WP_304277265.1">
    <property type="nucleotide sequence ID" value="NZ_QFQZ01000026.1"/>
</dbReference>
<dbReference type="AlphaFoldDB" id="A0A2W5WKS9"/>
<accession>A0A2W5WKS9</accession>
<dbReference type="Proteomes" id="UP000249393">
    <property type="component" value="Unassembled WGS sequence"/>
</dbReference>
<evidence type="ECO:0000256" key="1">
    <source>
        <dbReference type="SAM" id="MobiDB-lite"/>
    </source>
</evidence>
<keyword evidence="2" id="KW-1133">Transmembrane helix</keyword>
<feature type="compositionally biased region" description="Pro residues" evidence="1">
    <location>
        <begin position="74"/>
        <end position="91"/>
    </location>
</feature>
<reference evidence="3 4" key="1">
    <citation type="submission" date="2017-08" db="EMBL/GenBank/DDBJ databases">
        <title>Infants hospitalized years apart are colonized by the same room-sourced microbial strains.</title>
        <authorList>
            <person name="Brooks B."/>
            <person name="Olm M.R."/>
            <person name="Firek B.A."/>
            <person name="Baker R."/>
            <person name="Thomas B.C."/>
            <person name="Morowitz M.J."/>
            <person name="Banfield J.F."/>
        </authorList>
    </citation>
    <scope>NUCLEOTIDE SEQUENCE [LARGE SCALE GENOMIC DNA]</scope>
    <source>
        <strain evidence="3">S2_003_000_R2_4</strain>
    </source>
</reference>
<protein>
    <submittedName>
        <fullName evidence="3">Uncharacterized protein</fullName>
    </submittedName>
</protein>
<evidence type="ECO:0000313" key="3">
    <source>
        <dbReference type="EMBL" id="PZR34468.1"/>
    </source>
</evidence>
<name>A0A2W5WKS9_9CAUL</name>
<comment type="caution">
    <text evidence="3">The sequence shown here is derived from an EMBL/GenBank/DDBJ whole genome shotgun (WGS) entry which is preliminary data.</text>
</comment>
<dbReference type="EMBL" id="QFQZ01000026">
    <property type="protein sequence ID" value="PZR34468.1"/>
    <property type="molecule type" value="Genomic_DNA"/>
</dbReference>